<evidence type="ECO:0000256" key="4">
    <source>
        <dbReference type="ARBA" id="ARBA00022833"/>
    </source>
</evidence>
<comment type="caution">
    <text evidence="7">The sequence shown here is derived from an EMBL/GenBank/DDBJ whole genome shotgun (WGS) entry which is preliminary data.</text>
</comment>
<keyword evidence="3 5" id="KW-0479">Metal-binding</keyword>
<feature type="binding site" evidence="5">
    <location>
        <position position="226"/>
    </location>
    <ligand>
        <name>Zn(2+)</name>
        <dbReference type="ChEBI" id="CHEBI:29105"/>
    </ligand>
</feature>
<dbReference type="PANTHER" id="PTHR46015:SF1">
    <property type="entry name" value="HOMOCYSTEINE S-METHYLTRANSFERASE-LIKE ISOFORM 1"/>
    <property type="match status" value="1"/>
</dbReference>
<gene>
    <name evidence="7" type="primary">mmuM</name>
    <name evidence="7" type="ORF">QCO44_11390</name>
</gene>
<dbReference type="Pfam" id="PF02574">
    <property type="entry name" value="S-methyl_trans"/>
    <property type="match status" value="1"/>
</dbReference>
<evidence type="ECO:0000256" key="1">
    <source>
        <dbReference type="ARBA" id="ARBA00022603"/>
    </source>
</evidence>
<sequence>MNPIEKRLREKRVLILDGAFASELERRGLCLADELWSARALLDHPELVRAVHLDYLRAGAEIITTASYQATLEGFCRKGAAREKAAELIRRSVRLAREAAALYQSENPAAAPPLIAASLGPYGACLADGSEYRGGYGLTKEELRLFHRERLRLLAEAHPDIIAFETLPSLLEAEALVEELRTHPQLSCWLSFSCRDGRRISDGTPLALCAARLAAAPQVAALGVNCTAPEFITPLIRQIRQETKKPVIVYPNSGETYDTESGRWHGARLPLAVCAAAWQEAGACIIGGCCRTRPEDIAALAAWAKNLNA</sequence>
<keyword evidence="2 5" id="KW-0808">Transferase</keyword>
<comment type="cofactor">
    <cofactor evidence="5">
        <name>Zn(2+)</name>
        <dbReference type="ChEBI" id="CHEBI:29105"/>
    </cofactor>
</comment>
<feature type="binding site" evidence="5">
    <location>
        <position position="289"/>
    </location>
    <ligand>
        <name>Zn(2+)</name>
        <dbReference type="ChEBI" id="CHEBI:29105"/>
    </ligand>
</feature>
<dbReference type="InterPro" id="IPR003726">
    <property type="entry name" value="HCY_dom"/>
</dbReference>
<name>A0ABV3X9S6_9FIRM</name>
<dbReference type="PROSITE" id="PS50970">
    <property type="entry name" value="HCY"/>
    <property type="match status" value="1"/>
</dbReference>
<dbReference type="NCBIfam" id="NF007020">
    <property type="entry name" value="PRK09485.1"/>
    <property type="match status" value="1"/>
</dbReference>
<feature type="binding site" evidence="5">
    <location>
        <position position="290"/>
    </location>
    <ligand>
        <name>Zn(2+)</name>
        <dbReference type="ChEBI" id="CHEBI:29105"/>
    </ligand>
</feature>
<keyword evidence="4 5" id="KW-0862">Zinc</keyword>
<dbReference type="EC" id="2.1.1.10" evidence="7"/>
<evidence type="ECO:0000259" key="6">
    <source>
        <dbReference type="PROSITE" id="PS50970"/>
    </source>
</evidence>
<accession>A0ABV3X9S6</accession>
<dbReference type="GO" id="GO:0008168">
    <property type="term" value="F:methyltransferase activity"/>
    <property type="evidence" value="ECO:0007669"/>
    <property type="project" value="UniProtKB-KW"/>
</dbReference>
<evidence type="ECO:0000256" key="5">
    <source>
        <dbReference type="PROSITE-ProRule" id="PRU00333"/>
    </source>
</evidence>
<evidence type="ECO:0000313" key="8">
    <source>
        <dbReference type="Proteomes" id="UP001559623"/>
    </source>
</evidence>
<dbReference type="EMBL" id="JARVLH010000008">
    <property type="protein sequence ID" value="MEX5286213.1"/>
    <property type="molecule type" value="Genomic_DNA"/>
</dbReference>
<evidence type="ECO:0000256" key="2">
    <source>
        <dbReference type="ARBA" id="ARBA00022679"/>
    </source>
</evidence>
<dbReference type="SUPFAM" id="SSF82282">
    <property type="entry name" value="Homocysteine S-methyltransferase"/>
    <property type="match status" value="1"/>
</dbReference>
<reference evidence="7 8" key="1">
    <citation type="submission" date="2023-04" db="EMBL/GenBank/DDBJ databases">
        <title>Genome Sequence of Selenomonas sputigena ATCC 33150.</title>
        <authorList>
            <person name="Miller D.P."/>
            <person name="Anvari S."/>
            <person name="Polson S.W."/>
            <person name="Macdonald M."/>
            <person name="Mcdowell J.V."/>
        </authorList>
    </citation>
    <scope>NUCLEOTIDE SEQUENCE [LARGE SCALE GENOMIC DNA]</scope>
    <source>
        <strain evidence="7 8">ATCC 33150</strain>
    </source>
</reference>
<dbReference type="Gene3D" id="3.20.20.330">
    <property type="entry name" value="Homocysteine-binding-like domain"/>
    <property type="match status" value="1"/>
</dbReference>
<proteinExistence type="predicted"/>
<feature type="domain" description="Hcy-binding" evidence="6">
    <location>
        <begin position="2"/>
        <end position="304"/>
    </location>
</feature>
<dbReference type="RefSeq" id="WP_368847930.1">
    <property type="nucleotide sequence ID" value="NZ_CP194411.1"/>
</dbReference>
<evidence type="ECO:0000313" key="7">
    <source>
        <dbReference type="EMBL" id="MEX5286213.1"/>
    </source>
</evidence>
<dbReference type="PANTHER" id="PTHR46015">
    <property type="entry name" value="ZGC:172121"/>
    <property type="match status" value="1"/>
</dbReference>
<organism evidence="7 8">
    <name type="scientific">Selenomonas sputigena</name>
    <dbReference type="NCBI Taxonomy" id="69823"/>
    <lineage>
        <taxon>Bacteria</taxon>
        <taxon>Bacillati</taxon>
        <taxon>Bacillota</taxon>
        <taxon>Negativicutes</taxon>
        <taxon>Selenomonadales</taxon>
        <taxon>Selenomonadaceae</taxon>
        <taxon>Selenomonas</taxon>
    </lineage>
</organism>
<dbReference type="Proteomes" id="UP001559623">
    <property type="component" value="Unassembled WGS sequence"/>
</dbReference>
<dbReference type="GO" id="GO:0032259">
    <property type="term" value="P:methylation"/>
    <property type="evidence" value="ECO:0007669"/>
    <property type="project" value="UniProtKB-KW"/>
</dbReference>
<dbReference type="InterPro" id="IPR036589">
    <property type="entry name" value="HCY_dom_sf"/>
</dbReference>
<keyword evidence="1 5" id="KW-0489">Methyltransferase</keyword>
<dbReference type="InterPro" id="IPR051486">
    <property type="entry name" value="Hcy_S-methyltransferase"/>
</dbReference>
<keyword evidence="8" id="KW-1185">Reference proteome</keyword>
<protein>
    <submittedName>
        <fullName evidence="7">Homocysteine S-methyltransferase</fullName>
        <ecNumber evidence="7">2.1.1.10</ecNumber>
    </submittedName>
</protein>
<evidence type="ECO:0000256" key="3">
    <source>
        <dbReference type="ARBA" id="ARBA00022723"/>
    </source>
</evidence>